<dbReference type="InterPro" id="IPR019056">
    <property type="entry name" value="Phage_TAC_6"/>
</dbReference>
<dbReference type="NCBIfam" id="TIGR02216">
    <property type="entry name" value="phage_TIGR02216"/>
    <property type="match status" value="1"/>
</dbReference>
<accession>A0A0F9Q604</accession>
<comment type="caution">
    <text evidence="1">The sequence shown here is derived from an EMBL/GenBank/DDBJ whole genome shotgun (WGS) entry which is preliminary data.</text>
</comment>
<name>A0A0F9Q604_9ZZZZ</name>
<dbReference type="EMBL" id="LAZR01002256">
    <property type="protein sequence ID" value="KKN32392.1"/>
    <property type="molecule type" value="Genomic_DNA"/>
</dbReference>
<protein>
    <recommendedName>
        <fullName evidence="2">Phage tail assembly chaperone</fullName>
    </recommendedName>
</protein>
<dbReference type="InterPro" id="IPR011739">
    <property type="entry name" value="GTA_rcc01693"/>
</dbReference>
<dbReference type="Pfam" id="PF09550">
    <property type="entry name" value="Phage_TAC_6"/>
    <property type="match status" value="1"/>
</dbReference>
<proteinExistence type="predicted"/>
<evidence type="ECO:0000313" key="1">
    <source>
        <dbReference type="EMBL" id="KKN32392.1"/>
    </source>
</evidence>
<organism evidence="1">
    <name type="scientific">marine sediment metagenome</name>
    <dbReference type="NCBI Taxonomy" id="412755"/>
    <lineage>
        <taxon>unclassified sequences</taxon>
        <taxon>metagenomes</taxon>
        <taxon>ecological metagenomes</taxon>
    </lineage>
</organism>
<reference evidence="1" key="1">
    <citation type="journal article" date="2015" name="Nature">
        <title>Complex archaea that bridge the gap between prokaryotes and eukaryotes.</title>
        <authorList>
            <person name="Spang A."/>
            <person name="Saw J.H."/>
            <person name="Jorgensen S.L."/>
            <person name="Zaremba-Niedzwiedzka K."/>
            <person name="Martijn J."/>
            <person name="Lind A.E."/>
            <person name="van Eijk R."/>
            <person name="Schleper C."/>
            <person name="Guy L."/>
            <person name="Ettema T.J."/>
        </authorList>
    </citation>
    <scope>NUCLEOTIDE SEQUENCE</scope>
</reference>
<sequence length="71" mass="7628">MTTDKGIDWPLLMRAGLNGLGMAPDAFWQLTPAELQLMIGPNHTRAPLLNDGLAELMAAYPDTTKGNFDAG</sequence>
<dbReference type="AlphaFoldDB" id="A0A0F9Q604"/>
<gene>
    <name evidence="1" type="ORF">LCGC14_0814390</name>
</gene>
<evidence type="ECO:0008006" key="2">
    <source>
        <dbReference type="Google" id="ProtNLM"/>
    </source>
</evidence>